<evidence type="ECO:0000256" key="2">
    <source>
        <dbReference type="SAM" id="MobiDB-lite"/>
    </source>
</evidence>
<name>A0A4S2MQ40_9PEZI</name>
<feature type="transmembrane region" description="Helical" evidence="3">
    <location>
        <begin position="185"/>
        <end position="205"/>
    </location>
</feature>
<dbReference type="PANTHER" id="PTHR13361">
    <property type="entry name" value="WW DOMAIN-BINDING PROTEIN 11"/>
    <property type="match status" value="1"/>
</dbReference>
<dbReference type="AlphaFoldDB" id="A0A4S2MQ40"/>
<evidence type="ECO:0000256" key="1">
    <source>
        <dbReference type="SAM" id="Coils"/>
    </source>
</evidence>
<dbReference type="InParanoid" id="A0A4S2MQ40"/>
<keyword evidence="5" id="KW-1185">Reference proteome</keyword>
<evidence type="ECO:0000313" key="4">
    <source>
        <dbReference type="EMBL" id="TGZ79321.1"/>
    </source>
</evidence>
<reference evidence="4 5" key="1">
    <citation type="submission" date="2019-04" db="EMBL/GenBank/DDBJ databases">
        <title>Comparative genomics and transcriptomics to analyze fruiting body development in filamentous ascomycetes.</title>
        <authorList>
            <consortium name="DOE Joint Genome Institute"/>
            <person name="Lutkenhaus R."/>
            <person name="Traeger S."/>
            <person name="Breuer J."/>
            <person name="Kuo A."/>
            <person name="Lipzen A."/>
            <person name="Pangilinan J."/>
            <person name="Dilworth D."/>
            <person name="Sandor L."/>
            <person name="Poggeler S."/>
            <person name="Barry K."/>
            <person name="Grigoriev I.V."/>
            <person name="Nowrousian M."/>
        </authorList>
    </citation>
    <scope>NUCLEOTIDE SEQUENCE [LARGE SCALE GENOMIC DNA]</scope>
    <source>
        <strain evidence="4 5">CBS 389.68</strain>
    </source>
</reference>
<sequence length="802" mass="89210">MGKQQYRYQQRQAPECYPEPHTSKCVRTLTSFIVCVCFHPSHHHYRCRYHPTSPVVGLHSILRFRIIVVVVGVRSHRSSPYTTPPPRLTRPVLPVHPLSNLFVTAIRIARLTASVVEPLITTTTTTNTTAIPATTNPTAAAGTKPARDITVNRIQSPITFITKPTDGSTIQSSPVYLPPPPPPSIIIIMAAAAAAAFIAFSPWLARVVDILDFMILALGKVRNFGALVYSSGRGGAGTPAGCDRAMGDKERQGESELFVLQCGVGGDGSVGSARGGAVPPTFTPKQKRAYIEEEEDEYIYGKSIVARHEWPHPESVTPGGLIYSRQAQHRASCFEQPPQPPDFSTHVCPPLARFQFAVAWLVSTFAQLYHHFRSAAETILTHTLLLPLVTTVTLISSLLPEFPFTTTRPGRIAVTILILPLCVQASISFVVLSTTLGLAPKTTMMFQFLWRCLGRPPILQPVDVEAGIKRRHSHHHYHDEKTSSQHSTPSYDEKSAFLEDERVVIENERERIRTERDELSAEQTQFRKQQEKQAHLVAMAEQKIEKYEEMELELKRQEKIQVQKIEEDQIRLALRSAQLEAREIEVEKRARIVQHHERVVECRERNVVVREREVKDLMREWEGRRNELVRIVENVEEKARRQKKVMEELMRLRGSASVVNTDTTIAPITTPTTTAKTTAATSRTPTTHSSTSSTSSTTATTVKSSRPITPAPQRSPPQRTPQNRPSTPSSSRPATPSTPRGSLQPAKKMPLSTRSGNGPTQTTLVQRSAAGSLRSPSRLSPRQQSPQVVGQVRRKQAVVNGA</sequence>
<feature type="compositionally biased region" description="Pro residues" evidence="2">
    <location>
        <begin position="709"/>
        <end position="719"/>
    </location>
</feature>
<feature type="coiled-coil region" evidence="1">
    <location>
        <begin position="618"/>
        <end position="652"/>
    </location>
</feature>
<evidence type="ECO:0000313" key="5">
    <source>
        <dbReference type="Proteomes" id="UP000298138"/>
    </source>
</evidence>
<protein>
    <submittedName>
        <fullName evidence="4">Uncharacterized protein</fullName>
    </submittedName>
</protein>
<keyword evidence="1" id="KW-0175">Coiled coil</keyword>
<evidence type="ECO:0000256" key="3">
    <source>
        <dbReference type="SAM" id="Phobius"/>
    </source>
</evidence>
<feature type="coiled-coil region" evidence="1">
    <location>
        <begin position="495"/>
        <end position="567"/>
    </location>
</feature>
<feature type="region of interest" description="Disordered" evidence="2">
    <location>
        <begin position="664"/>
        <end position="802"/>
    </location>
</feature>
<dbReference type="PANTHER" id="PTHR13361:SF1">
    <property type="entry name" value="WW DOMAIN-BINDING PROTEIN 11"/>
    <property type="match status" value="1"/>
</dbReference>
<feature type="compositionally biased region" description="Low complexity" evidence="2">
    <location>
        <begin position="720"/>
        <end position="742"/>
    </location>
</feature>
<keyword evidence="3" id="KW-0472">Membrane</keyword>
<dbReference type="GO" id="GO:0005681">
    <property type="term" value="C:spliceosomal complex"/>
    <property type="evidence" value="ECO:0007669"/>
    <property type="project" value="TreeGrafter"/>
</dbReference>
<feature type="compositionally biased region" description="Low complexity" evidence="2">
    <location>
        <begin position="772"/>
        <end position="787"/>
    </location>
</feature>
<feature type="compositionally biased region" description="Low complexity" evidence="2">
    <location>
        <begin position="664"/>
        <end position="705"/>
    </location>
</feature>
<keyword evidence="3" id="KW-0812">Transmembrane</keyword>
<dbReference type="EMBL" id="ML220132">
    <property type="protein sequence ID" value="TGZ79321.1"/>
    <property type="molecule type" value="Genomic_DNA"/>
</dbReference>
<feature type="transmembrane region" description="Helical" evidence="3">
    <location>
        <begin position="412"/>
        <end position="439"/>
    </location>
</feature>
<keyword evidence="3" id="KW-1133">Transmembrane helix</keyword>
<gene>
    <name evidence="4" type="ORF">EX30DRAFT_350283</name>
</gene>
<proteinExistence type="predicted"/>
<accession>A0A4S2MQ40</accession>
<dbReference type="Proteomes" id="UP000298138">
    <property type="component" value="Unassembled WGS sequence"/>
</dbReference>
<organism evidence="4 5">
    <name type="scientific">Ascodesmis nigricans</name>
    <dbReference type="NCBI Taxonomy" id="341454"/>
    <lineage>
        <taxon>Eukaryota</taxon>
        <taxon>Fungi</taxon>
        <taxon>Dikarya</taxon>
        <taxon>Ascomycota</taxon>
        <taxon>Pezizomycotina</taxon>
        <taxon>Pezizomycetes</taxon>
        <taxon>Pezizales</taxon>
        <taxon>Ascodesmidaceae</taxon>
        <taxon>Ascodesmis</taxon>
    </lineage>
</organism>
<feature type="compositionally biased region" description="Polar residues" evidence="2">
    <location>
        <begin position="752"/>
        <end position="766"/>
    </location>
</feature>
<feature type="region of interest" description="Disordered" evidence="2">
    <location>
        <begin position="471"/>
        <end position="494"/>
    </location>
</feature>